<dbReference type="AlphaFoldDB" id="A0A1H5Y3T1"/>
<dbReference type="Gene3D" id="3.40.50.2000">
    <property type="entry name" value="Glycogen Phosphorylase B"/>
    <property type="match status" value="2"/>
</dbReference>
<sequence>MQIILFVHPTFLGSQSMPRYANMIAEGMKHREHRVQIWMPKARFYNLPLKGAIKKWLGYVDQYIMFPFEVQFKLKHCAANTLFVFADQALGPWVPLVKNRPHVVHCHDFLALNSALGNIPENQTSFTGKMYQNFIRNGFSKGKNFISISQKTQDDLHLLHQGNIETSVVCYNGMNRPFEVLDTHLSRTVLGKEVQINLVNGYVLHVGGNQFYKNRKGVIEIYTAWRSNSTDSLPLLLVGSDPSEELEAAHQNSAFKKDIHFITGLPDTFINEAYSGASCLLFPSLDEGFGWPIAEAMACGCPVITTDVAPMTEVIGEANFFLIPKRPFDELLVQDWAVDASQQITNIVQLSDEQKKVCLDAGFESIKRFDTTLSLDSIEKVYQSILPIR</sequence>
<dbReference type="PANTHER" id="PTHR46401">
    <property type="entry name" value="GLYCOSYLTRANSFERASE WBBK-RELATED"/>
    <property type="match status" value="1"/>
</dbReference>
<dbReference type="Proteomes" id="UP000236737">
    <property type="component" value="Unassembled WGS sequence"/>
</dbReference>
<dbReference type="RefSeq" id="WP_103999984.1">
    <property type="nucleotide sequence ID" value="NZ_FNVP01000007.1"/>
</dbReference>
<evidence type="ECO:0000313" key="4">
    <source>
        <dbReference type="Proteomes" id="UP000236737"/>
    </source>
</evidence>
<evidence type="ECO:0000256" key="1">
    <source>
        <dbReference type="ARBA" id="ARBA00022679"/>
    </source>
</evidence>
<organism evidence="3 4">
    <name type="scientific">Flavobacterium urumqiense</name>
    <dbReference type="NCBI Taxonomy" id="935224"/>
    <lineage>
        <taxon>Bacteria</taxon>
        <taxon>Pseudomonadati</taxon>
        <taxon>Bacteroidota</taxon>
        <taxon>Flavobacteriia</taxon>
        <taxon>Flavobacteriales</taxon>
        <taxon>Flavobacteriaceae</taxon>
        <taxon>Flavobacterium</taxon>
    </lineage>
</organism>
<evidence type="ECO:0000259" key="2">
    <source>
        <dbReference type="Pfam" id="PF00534"/>
    </source>
</evidence>
<dbReference type="OrthoDB" id="798298at2"/>
<accession>A0A1H5Y3T1</accession>
<proteinExistence type="predicted"/>
<evidence type="ECO:0000313" key="3">
    <source>
        <dbReference type="EMBL" id="SEG18492.1"/>
    </source>
</evidence>
<protein>
    <submittedName>
        <fullName evidence="3">Glycosyltransferase involved in cell wall bisynthesis</fullName>
    </submittedName>
</protein>
<keyword evidence="4" id="KW-1185">Reference proteome</keyword>
<feature type="domain" description="Glycosyl transferase family 1" evidence="2">
    <location>
        <begin position="200"/>
        <end position="319"/>
    </location>
</feature>
<reference evidence="4" key="1">
    <citation type="submission" date="2016-10" db="EMBL/GenBank/DDBJ databases">
        <authorList>
            <person name="Varghese N."/>
            <person name="Submissions S."/>
        </authorList>
    </citation>
    <scope>NUCLEOTIDE SEQUENCE [LARGE SCALE GENOMIC DNA]</scope>
    <source>
        <strain evidence="4">CGMCC 1.9230</strain>
    </source>
</reference>
<name>A0A1H5Y3T1_9FLAO</name>
<dbReference type="InterPro" id="IPR001296">
    <property type="entry name" value="Glyco_trans_1"/>
</dbReference>
<dbReference type="GO" id="GO:0016757">
    <property type="term" value="F:glycosyltransferase activity"/>
    <property type="evidence" value="ECO:0007669"/>
    <property type="project" value="InterPro"/>
</dbReference>
<dbReference type="SUPFAM" id="SSF53756">
    <property type="entry name" value="UDP-Glycosyltransferase/glycogen phosphorylase"/>
    <property type="match status" value="1"/>
</dbReference>
<dbReference type="EMBL" id="FNVP01000007">
    <property type="protein sequence ID" value="SEG18492.1"/>
    <property type="molecule type" value="Genomic_DNA"/>
</dbReference>
<gene>
    <name evidence="3" type="ORF">SAMN04488130_10750</name>
</gene>
<keyword evidence="1 3" id="KW-0808">Transferase</keyword>
<dbReference type="GO" id="GO:0009103">
    <property type="term" value="P:lipopolysaccharide biosynthetic process"/>
    <property type="evidence" value="ECO:0007669"/>
    <property type="project" value="TreeGrafter"/>
</dbReference>
<dbReference type="PANTHER" id="PTHR46401:SF2">
    <property type="entry name" value="GLYCOSYLTRANSFERASE WBBK-RELATED"/>
    <property type="match status" value="1"/>
</dbReference>
<dbReference type="Pfam" id="PF00534">
    <property type="entry name" value="Glycos_transf_1"/>
    <property type="match status" value="1"/>
</dbReference>